<dbReference type="PANTHER" id="PTHR46179:SF13">
    <property type="entry name" value="C2H2-TYPE DOMAIN-CONTAINING PROTEIN"/>
    <property type="match status" value="1"/>
</dbReference>
<evidence type="ECO:0000256" key="5">
    <source>
        <dbReference type="ARBA" id="ARBA00022833"/>
    </source>
</evidence>
<evidence type="ECO:0000256" key="1">
    <source>
        <dbReference type="ARBA" id="ARBA00004123"/>
    </source>
</evidence>
<dbReference type="OrthoDB" id="427030at2759"/>
<dbReference type="GO" id="GO:0008270">
    <property type="term" value="F:zinc ion binding"/>
    <property type="evidence" value="ECO:0007669"/>
    <property type="project" value="UniProtKB-KW"/>
</dbReference>
<dbReference type="InterPro" id="IPR013087">
    <property type="entry name" value="Znf_C2H2_type"/>
</dbReference>
<dbReference type="GO" id="GO:0005634">
    <property type="term" value="C:nucleus"/>
    <property type="evidence" value="ECO:0007669"/>
    <property type="project" value="UniProtKB-SubCell"/>
</dbReference>
<dbReference type="RefSeq" id="XP_021883236.1">
    <property type="nucleotide sequence ID" value="XM_022021377.1"/>
</dbReference>
<comment type="caution">
    <text evidence="12">The sequence shown here is derived from an EMBL/GenBank/DDBJ whole genome shotgun (WGS) entry which is preliminary data.</text>
</comment>
<reference evidence="12 13" key="1">
    <citation type="submission" date="2016-07" db="EMBL/GenBank/DDBJ databases">
        <title>Pervasive Adenine N6-methylation of Active Genes in Fungi.</title>
        <authorList>
            <consortium name="DOE Joint Genome Institute"/>
            <person name="Mondo S.J."/>
            <person name="Dannebaum R.O."/>
            <person name="Kuo R.C."/>
            <person name="Labutti K."/>
            <person name="Haridas S."/>
            <person name="Kuo A."/>
            <person name="Salamov A."/>
            <person name="Ahrendt S.R."/>
            <person name="Lipzen A."/>
            <person name="Sullivan W."/>
            <person name="Andreopoulos W.B."/>
            <person name="Clum A."/>
            <person name="Lindquist E."/>
            <person name="Daum C."/>
            <person name="Ramamoorthy G.K."/>
            <person name="Gryganskyi A."/>
            <person name="Culley D."/>
            <person name="Magnuson J.K."/>
            <person name="James T.Y."/>
            <person name="O'Malley M.A."/>
            <person name="Stajich J.E."/>
            <person name="Spatafora J.W."/>
            <person name="Visel A."/>
            <person name="Grigoriev I.V."/>
        </authorList>
    </citation>
    <scope>NUCLEOTIDE SEQUENCE [LARGE SCALE GENOMIC DNA]</scope>
    <source>
        <strain evidence="12 13">NRRL 3116</strain>
    </source>
</reference>
<feature type="domain" description="C2H2-type" evidence="11">
    <location>
        <begin position="350"/>
        <end position="380"/>
    </location>
</feature>
<dbReference type="AlphaFoldDB" id="A0A1Y2GUN4"/>
<feature type="compositionally biased region" description="Low complexity" evidence="10">
    <location>
        <begin position="264"/>
        <end position="285"/>
    </location>
</feature>
<evidence type="ECO:0000256" key="7">
    <source>
        <dbReference type="ARBA" id="ARBA00023163"/>
    </source>
</evidence>
<sequence>MSSSSSSELDLSISHRSISSGTDIDTIDIDIDSYNPVKKKRKIVPENNNDNLVKETVDAVSTTATSLTPLSTNKLSQYNSLVNDDNYDGKTTIVSTTTTITSEHHSFKRRNPDNETSIQIQNEDEKVTISDQEPVHEVTSHRSSISSKMSSSSKAKQYICLYSGCGKKYTKPSRLAAHERSHTDERPYRCLYTGCNAAFRREDHLAVHVKSHGSIREFQCINPGCTKSYYTKDKLARHVKTHNELASLSSIEICTAFLSTPSSPVQSLSSETPPSETPPSETSSSALTPMPELRRSRSSSSLPTLVSSINSDNEDLNIKSGAKRGYRREASLDPETLMKVAEEIKKEKPYACTWDGCQMRFKKHKKLSAHVCTDHEGRKPYPCLHEGCQMSFQTPSKLQKHQLVHNDTRRYGCGYPECNSVFSKWSLLQKHNKMYHKSMPCSVCGTVVLKTNMRSHMKTHDPNRPVIPCTFEGCSKIFSTAWTLTSHIKTTHEKDLNAPKFRCEFEGCGKEFGYKHVLNKHINRKHTSPSLMRKKRSDAIQATALDELFGFTEEDAQVKLPFACVIPGCHRRYHREDLLRRHLNSSEHQKGKLTGIQVLQSMEQVENQTIQEMISLHIDNQIQDGSDIVDR</sequence>
<dbReference type="InParanoid" id="A0A1Y2GUN4"/>
<evidence type="ECO:0000256" key="6">
    <source>
        <dbReference type="ARBA" id="ARBA00023015"/>
    </source>
</evidence>
<feature type="domain" description="C2H2-type" evidence="11">
    <location>
        <begin position="411"/>
        <end position="440"/>
    </location>
</feature>
<keyword evidence="5" id="KW-0862">Zinc</keyword>
<feature type="region of interest" description="Disordered" evidence="10">
    <location>
        <begin position="264"/>
        <end position="317"/>
    </location>
</feature>
<keyword evidence="6" id="KW-0805">Transcription regulation</keyword>
<dbReference type="PANTHER" id="PTHR46179">
    <property type="entry name" value="ZINC FINGER PROTEIN"/>
    <property type="match status" value="1"/>
</dbReference>
<dbReference type="FunFam" id="3.30.160.60:FF:000007">
    <property type="entry name" value="Basic krueppel-like factor 3"/>
    <property type="match status" value="1"/>
</dbReference>
<evidence type="ECO:0000256" key="3">
    <source>
        <dbReference type="ARBA" id="ARBA00022737"/>
    </source>
</evidence>
<proteinExistence type="predicted"/>
<evidence type="ECO:0000256" key="10">
    <source>
        <dbReference type="SAM" id="MobiDB-lite"/>
    </source>
</evidence>
<feature type="domain" description="C2H2-type" evidence="11">
    <location>
        <begin position="158"/>
        <end position="187"/>
    </location>
</feature>
<dbReference type="InterPro" id="IPR036236">
    <property type="entry name" value="Znf_C2H2_sf"/>
</dbReference>
<evidence type="ECO:0000259" key="11">
    <source>
        <dbReference type="PROSITE" id="PS50157"/>
    </source>
</evidence>
<organism evidence="12 13">
    <name type="scientific">Lobosporangium transversale</name>
    <dbReference type="NCBI Taxonomy" id="64571"/>
    <lineage>
        <taxon>Eukaryota</taxon>
        <taxon>Fungi</taxon>
        <taxon>Fungi incertae sedis</taxon>
        <taxon>Mucoromycota</taxon>
        <taxon>Mortierellomycotina</taxon>
        <taxon>Mortierellomycetes</taxon>
        <taxon>Mortierellales</taxon>
        <taxon>Mortierellaceae</taxon>
        <taxon>Lobosporangium</taxon>
    </lineage>
</organism>
<keyword evidence="4 9" id="KW-0863">Zinc-finger</keyword>
<keyword evidence="8" id="KW-0539">Nucleus</keyword>
<dbReference type="Gene3D" id="3.30.160.60">
    <property type="entry name" value="Classic Zinc Finger"/>
    <property type="match status" value="7"/>
</dbReference>
<evidence type="ECO:0000256" key="9">
    <source>
        <dbReference type="PROSITE-ProRule" id="PRU00042"/>
    </source>
</evidence>
<dbReference type="SUPFAM" id="SSF57667">
    <property type="entry name" value="beta-beta-alpha zinc fingers"/>
    <property type="match status" value="6"/>
</dbReference>
<keyword evidence="13" id="KW-1185">Reference proteome</keyword>
<dbReference type="PROSITE" id="PS00028">
    <property type="entry name" value="ZINC_FINGER_C2H2_1"/>
    <property type="match status" value="9"/>
</dbReference>
<evidence type="ECO:0000256" key="4">
    <source>
        <dbReference type="ARBA" id="ARBA00022771"/>
    </source>
</evidence>
<dbReference type="STRING" id="64571.A0A1Y2GUN4"/>
<gene>
    <name evidence="12" type="ORF">BCR41DRAFT_320020</name>
</gene>
<dbReference type="InterPro" id="IPR051061">
    <property type="entry name" value="Zinc_finger_trans_reg"/>
</dbReference>
<comment type="subcellular location">
    <subcellularLocation>
        <location evidence="1">Nucleus</location>
    </subcellularLocation>
</comment>
<dbReference type="SMART" id="SM00355">
    <property type="entry name" value="ZnF_C2H2"/>
    <property type="match status" value="10"/>
</dbReference>
<evidence type="ECO:0000313" key="13">
    <source>
        <dbReference type="Proteomes" id="UP000193648"/>
    </source>
</evidence>
<dbReference type="FunFam" id="3.30.160.60:FF:001102">
    <property type="entry name" value="Transcription factor IIIA"/>
    <property type="match status" value="1"/>
</dbReference>
<keyword evidence="7" id="KW-0804">Transcription</keyword>
<dbReference type="Proteomes" id="UP000193648">
    <property type="component" value="Unassembled WGS sequence"/>
</dbReference>
<protein>
    <recommendedName>
        <fullName evidence="11">C2H2-type domain-containing protein</fullName>
    </recommendedName>
</protein>
<keyword evidence="3" id="KW-0677">Repeat</keyword>
<feature type="domain" description="C2H2-type" evidence="11">
    <location>
        <begin position="218"/>
        <end position="247"/>
    </location>
</feature>
<feature type="compositionally biased region" description="Low complexity" evidence="10">
    <location>
        <begin position="298"/>
        <end position="311"/>
    </location>
</feature>
<accession>A0A1Y2GUN4</accession>
<evidence type="ECO:0000256" key="2">
    <source>
        <dbReference type="ARBA" id="ARBA00022723"/>
    </source>
</evidence>
<dbReference type="GeneID" id="33563221"/>
<dbReference type="PROSITE" id="PS50157">
    <property type="entry name" value="ZINC_FINGER_C2H2_2"/>
    <property type="match status" value="8"/>
</dbReference>
<evidence type="ECO:0000313" key="12">
    <source>
        <dbReference type="EMBL" id="ORZ22682.1"/>
    </source>
</evidence>
<keyword evidence="2" id="KW-0479">Metal-binding</keyword>
<feature type="domain" description="C2H2-type" evidence="11">
    <location>
        <begin position="467"/>
        <end position="497"/>
    </location>
</feature>
<evidence type="ECO:0000256" key="8">
    <source>
        <dbReference type="ARBA" id="ARBA00023242"/>
    </source>
</evidence>
<feature type="domain" description="C2H2-type" evidence="11">
    <location>
        <begin position="501"/>
        <end position="531"/>
    </location>
</feature>
<dbReference type="GO" id="GO:0006357">
    <property type="term" value="P:regulation of transcription by RNA polymerase II"/>
    <property type="evidence" value="ECO:0007669"/>
    <property type="project" value="TreeGrafter"/>
</dbReference>
<feature type="domain" description="C2H2-type" evidence="11">
    <location>
        <begin position="188"/>
        <end position="217"/>
    </location>
</feature>
<dbReference type="Pfam" id="PF00096">
    <property type="entry name" value="zf-C2H2"/>
    <property type="match status" value="1"/>
</dbReference>
<dbReference type="EMBL" id="MCFF01000010">
    <property type="protein sequence ID" value="ORZ22682.1"/>
    <property type="molecule type" value="Genomic_DNA"/>
</dbReference>
<name>A0A1Y2GUN4_9FUNG</name>
<feature type="domain" description="C2H2-type" evidence="11">
    <location>
        <begin position="381"/>
        <end position="410"/>
    </location>
</feature>